<feature type="transmembrane region" description="Helical" evidence="5">
    <location>
        <begin position="71"/>
        <end position="94"/>
    </location>
</feature>
<proteinExistence type="predicted"/>
<evidence type="ECO:0000259" key="6">
    <source>
        <dbReference type="PROSITE" id="PS50850"/>
    </source>
</evidence>
<gene>
    <name evidence="7" type="ORF">HPBE_LOCUS19479</name>
</gene>
<evidence type="ECO:0000256" key="5">
    <source>
        <dbReference type="SAM" id="Phobius"/>
    </source>
</evidence>
<dbReference type="Proteomes" id="UP000050761">
    <property type="component" value="Unassembled WGS sequence"/>
</dbReference>
<keyword evidence="4 5" id="KW-0472">Membrane</keyword>
<dbReference type="Pfam" id="PF00083">
    <property type="entry name" value="Sugar_tr"/>
    <property type="match status" value="1"/>
</dbReference>
<dbReference type="InterPro" id="IPR045263">
    <property type="entry name" value="GLUT"/>
</dbReference>
<keyword evidence="3 5" id="KW-1133">Transmembrane helix</keyword>
<dbReference type="PROSITE" id="PS50850">
    <property type="entry name" value="MFS"/>
    <property type="match status" value="1"/>
</dbReference>
<name>A0A183GBJ5_HELPZ</name>
<accession>A0A3P8CAE7</accession>
<evidence type="ECO:0000313" key="7">
    <source>
        <dbReference type="EMBL" id="VDP15255.1"/>
    </source>
</evidence>
<evidence type="ECO:0000313" key="9">
    <source>
        <dbReference type="WBParaSite" id="HPBE_0001948001-mRNA-1"/>
    </source>
</evidence>
<evidence type="ECO:0000256" key="1">
    <source>
        <dbReference type="ARBA" id="ARBA00004141"/>
    </source>
</evidence>
<dbReference type="InterPro" id="IPR036259">
    <property type="entry name" value="MFS_trans_sf"/>
</dbReference>
<evidence type="ECO:0000256" key="4">
    <source>
        <dbReference type="ARBA" id="ARBA00023136"/>
    </source>
</evidence>
<dbReference type="EMBL" id="UZAH01031395">
    <property type="protein sequence ID" value="VDP15255.1"/>
    <property type="molecule type" value="Genomic_DNA"/>
</dbReference>
<feature type="domain" description="Major facilitator superfamily (MFS) profile" evidence="6">
    <location>
        <begin position="1"/>
        <end position="105"/>
    </location>
</feature>
<dbReference type="GO" id="GO:0016020">
    <property type="term" value="C:membrane"/>
    <property type="evidence" value="ECO:0007669"/>
    <property type="project" value="UniProtKB-SubCell"/>
</dbReference>
<dbReference type="WBParaSite" id="HPBE_0001948001-mRNA-1">
    <property type="protein sequence ID" value="HPBE_0001948001-mRNA-1"/>
    <property type="gene ID" value="HPBE_0001948001"/>
</dbReference>
<feature type="transmembrane region" description="Helical" evidence="5">
    <location>
        <begin position="45"/>
        <end position="65"/>
    </location>
</feature>
<reference evidence="7 8" key="1">
    <citation type="submission" date="2018-11" db="EMBL/GenBank/DDBJ databases">
        <authorList>
            <consortium name="Pathogen Informatics"/>
        </authorList>
    </citation>
    <scope>NUCLEOTIDE SEQUENCE [LARGE SCALE GENOMIC DNA]</scope>
</reference>
<dbReference type="SUPFAM" id="SSF103473">
    <property type="entry name" value="MFS general substrate transporter"/>
    <property type="match status" value="1"/>
</dbReference>
<accession>A0A183GBJ5</accession>
<keyword evidence="2 5" id="KW-0812">Transmembrane</keyword>
<feature type="transmembrane region" description="Helical" evidence="5">
    <location>
        <begin position="12"/>
        <end position="33"/>
    </location>
</feature>
<dbReference type="PANTHER" id="PTHR23503:SF123">
    <property type="entry name" value="MAJOR FACILITATOR SUPERFAMILY (MFS) PROFILE DOMAIN-CONTAINING PROTEIN"/>
    <property type="match status" value="1"/>
</dbReference>
<sequence length="105" mass="11571">MITAVLCYRFEWIYSISASTMMFGLLIGFMVMGDLMDRFGRRETAVVLRCSLGIIASGAMVLSYTAGRFEFFVLGHFLGGLIAALKVVLLIYLAECSPDDKRGPS</sequence>
<evidence type="ECO:0000256" key="3">
    <source>
        <dbReference type="ARBA" id="ARBA00022989"/>
    </source>
</evidence>
<evidence type="ECO:0000313" key="8">
    <source>
        <dbReference type="Proteomes" id="UP000050761"/>
    </source>
</evidence>
<comment type="subcellular location">
    <subcellularLocation>
        <location evidence="1">Membrane</location>
        <topology evidence="1">Multi-pass membrane protein</topology>
    </subcellularLocation>
</comment>
<organism evidence="8 9">
    <name type="scientific">Heligmosomoides polygyrus</name>
    <name type="common">Parasitic roundworm</name>
    <dbReference type="NCBI Taxonomy" id="6339"/>
    <lineage>
        <taxon>Eukaryota</taxon>
        <taxon>Metazoa</taxon>
        <taxon>Ecdysozoa</taxon>
        <taxon>Nematoda</taxon>
        <taxon>Chromadorea</taxon>
        <taxon>Rhabditida</taxon>
        <taxon>Rhabditina</taxon>
        <taxon>Rhabditomorpha</taxon>
        <taxon>Strongyloidea</taxon>
        <taxon>Heligmosomidae</taxon>
        <taxon>Heligmosomoides</taxon>
    </lineage>
</organism>
<dbReference type="OrthoDB" id="4142200at2759"/>
<keyword evidence="8" id="KW-1185">Reference proteome</keyword>
<dbReference type="GO" id="GO:0015149">
    <property type="term" value="F:hexose transmembrane transporter activity"/>
    <property type="evidence" value="ECO:0007669"/>
    <property type="project" value="TreeGrafter"/>
</dbReference>
<reference evidence="9" key="2">
    <citation type="submission" date="2019-09" db="UniProtKB">
        <authorList>
            <consortium name="WormBaseParasite"/>
        </authorList>
    </citation>
    <scope>IDENTIFICATION</scope>
</reference>
<dbReference type="InterPro" id="IPR020846">
    <property type="entry name" value="MFS_dom"/>
</dbReference>
<dbReference type="AlphaFoldDB" id="A0A183GBJ5"/>
<protein>
    <submittedName>
        <fullName evidence="9">MFS domain-containing protein</fullName>
    </submittedName>
</protein>
<dbReference type="Gene3D" id="1.20.1250.20">
    <property type="entry name" value="MFS general substrate transporter like domains"/>
    <property type="match status" value="1"/>
</dbReference>
<dbReference type="PANTHER" id="PTHR23503">
    <property type="entry name" value="SOLUTE CARRIER FAMILY 2"/>
    <property type="match status" value="1"/>
</dbReference>
<evidence type="ECO:0000256" key="2">
    <source>
        <dbReference type="ARBA" id="ARBA00022692"/>
    </source>
</evidence>
<dbReference type="InterPro" id="IPR005828">
    <property type="entry name" value="MFS_sugar_transport-like"/>
</dbReference>